<feature type="coiled-coil region" evidence="2">
    <location>
        <begin position="5"/>
        <end position="33"/>
    </location>
</feature>
<feature type="compositionally biased region" description="Acidic residues" evidence="3">
    <location>
        <begin position="213"/>
        <end position="222"/>
    </location>
</feature>
<dbReference type="AlphaFoldDB" id="A0A815DFL6"/>
<dbReference type="EMBL" id="CAJNOR010002452">
    <property type="protein sequence ID" value="CAF1296367.1"/>
    <property type="molecule type" value="Genomic_DNA"/>
</dbReference>
<dbReference type="Pfam" id="PF00085">
    <property type="entry name" value="Thioredoxin"/>
    <property type="match status" value="1"/>
</dbReference>
<dbReference type="Gene3D" id="3.40.30.10">
    <property type="entry name" value="Glutaredoxin"/>
    <property type="match status" value="1"/>
</dbReference>
<feature type="domain" description="Thioredoxin" evidence="4">
    <location>
        <begin position="76"/>
        <end position="151"/>
    </location>
</feature>
<comment type="caution">
    <text evidence="5">The sequence shown here is derived from an EMBL/GenBank/DDBJ whole genome shotgun (WGS) entry which is preliminary data.</text>
</comment>
<feature type="region of interest" description="Disordered" evidence="3">
    <location>
        <begin position="200"/>
        <end position="222"/>
    </location>
</feature>
<evidence type="ECO:0000256" key="2">
    <source>
        <dbReference type="SAM" id="Coils"/>
    </source>
</evidence>
<keyword evidence="2" id="KW-0175">Coiled coil</keyword>
<sequence>MDQVLEQKLRQAAQAVEEQVDAELNRLDKLSETDIEKMRAERLESMKQEHKKRQEWLANGHGEYEELPSEKELFDITKKSERIVCHFYRDSTMRCKIVDKHLDILARKHIETKFVKLSVDRAPFITERLNIKTIPTLALLIDNIVKDKIIGFTDLGNHDEFSTEVLEWRLGCGGVIDYKGDLSSPPDEKGKKKSINLLGKKTKTIRNGMGGRDDDDEEEEED</sequence>
<keyword evidence="7" id="KW-1185">Reference proteome</keyword>
<dbReference type="InterPro" id="IPR013766">
    <property type="entry name" value="Thioredoxin_domain"/>
</dbReference>
<evidence type="ECO:0000313" key="7">
    <source>
        <dbReference type="Proteomes" id="UP000663828"/>
    </source>
</evidence>
<evidence type="ECO:0000313" key="6">
    <source>
        <dbReference type="EMBL" id="CAF1355540.1"/>
    </source>
</evidence>
<accession>A0A815DFL6</accession>
<dbReference type="EMBL" id="CAJNOJ010000268">
    <property type="protein sequence ID" value="CAF1355540.1"/>
    <property type="molecule type" value="Genomic_DNA"/>
</dbReference>
<dbReference type="InterPro" id="IPR036249">
    <property type="entry name" value="Thioredoxin-like_sf"/>
</dbReference>
<proteinExistence type="predicted"/>
<dbReference type="PANTHER" id="PTHR21148">
    <property type="entry name" value="THIOREDOXIN DOMAIN-CONTAINING PROTEIN 9"/>
    <property type="match status" value="1"/>
</dbReference>
<reference evidence="5" key="1">
    <citation type="submission" date="2021-02" db="EMBL/GenBank/DDBJ databases">
        <authorList>
            <person name="Nowell W R."/>
        </authorList>
    </citation>
    <scope>NUCLEOTIDE SEQUENCE</scope>
</reference>
<evidence type="ECO:0000313" key="5">
    <source>
        <dbReference type="EMBL" id="CAF1296367.1"/>
    </source>
</evidence>
<name>A0A815DFL6_ADIRI</name>
<dbReference type="Proteomes" id="UP000663852">
    <property type="component" value="Unassembled WGS sequence"/>
</dbReference>
<evidence type="ECO:0000256" key="3">
    <source>
        <dbReference type="SAM" id="MobiDB-lite"/>
    </source>
</evidence>
<dbReference type="SUPFAM" id="SSF52833">
    <property type="entry name" value="Thioredoxin-like"/>
    <property type="match status" value="1"/>
</dbReference>
<dbReference type="CDD" id="cd02989">
    <property type="entry name" value="Phd_like_TxnDC9"/>
    <property type="match status" value="1"/>
</dbReference>
<evidence type="ECO:0000259" key="4">
    <source>
        <dbReference type="Pfam" id="PF00085"/>
    </source>
</evidence>
<gene>
    <name evidence="6" type="ORF">EDS130_LOCUS33523</name>
    <name evidence="5" type="ORF">XAT740_LOCUS28621</name>
</gene>
<dbReference type="Proteomes" id="UP000663828">
    <property type="component" value="Unassembled WGS sequence"/>
</dbReference>
<dbReference type="OrthoDB" id="10257948at2759"/>
<evidence type="ECO:0000256" key="1">
    <source>
        <dbReference type="ARBA" id="ARBA00026148"/>
    </source>
</evidence>
<protein>
    <recommendedName>
        <fullName evidence="1">Thioredoxin domain-containing protein 9</fullName>
    </recommendedName>
</protein>
<organism evidence="5 7">
    <name type="scientific">Adineta ricciae</name>
    <name type="common">Rotifer</name>
    <dbReference type="NCBI Taxonomy" id="249248"/>
    <lineage>
        <taxon>Eukaryota</taxon>
        <taxon>Metazoa</taxon>
        <taxon>Spiralia</taxon>
        <taxon>Gnathifera</taxon>
        <taxon>Rotifera</taxon>
        <taxon>Eurotatoria</taxon>
        <taxon>Bdelloidea</taxon>
        <taxon>Adinetida</taxon>
        <taxon>Adinetidae</taxon>
        <taxon>Adineta</taxon>
    </lineage>
</organism>